<proteinExistence type="predicted"/>
<protein>
    <recommendedName>
        <fullName evidence="4">OmpA-like domain-containing protein</fullName>
    </recommendedName>
</protein>
<evidence type="ECO:0008006" key="4">
    <source>
        <dbReference type="Google" id="ProtNLM"/>
    </source>
</evidence>
<dbReference type="RefSeq" id="WP_026228924.1">
    <property type="nucleotide sequence ID" value="NZ_JACHDD010000001.1"/>
</dbReference>
<evidence type="ECO:0000256" key="1">
    <source>
        <dbReference type="SAM" id="SignalP"/>
    </source>
</evidence>
<reference evidence="2 3" key="1">
    <citation type="submission" date="2020-08" db="EMBL/GenBank/DDBJ databases">
        <title>Genomic Encyclopedia of Type Strains, Phase IV (KMG-V): Genome sequencing to study the core and pangenomes of soil and plant-associated prokaryotes.</title>
        <authorList>
            <person name="Whitman W."/>
        </authorList>
    </citation>
    <scope>NUCLEOTIDE SEQUENCE [LARGE SCALE GENOMIC DNA]</scope>
    <source>
        <strain evidence="2 3">JPY158</strain>
    </source>
</reference>
<feature type="chain" id="PRO_5031428479" description="OmpA-like domain-containing protein" evidence="1">
    <location>
        <begin position="28"/>
        <end position="163"/>
    </location>
</feature>
<organism evidence="2 3">
    <name type="scientific">Paraburkholderia atlantica</name>
    <dbReference type="NCBI Taxonomy" id="2654982"/>
    <lineage>
        <taxon>Bacteria</taxon>
        <taxon>Pseudomonadati</taxon>
        <taxon>Pseudomonadota</taxon>
        <taxon>Betaproteobacteria</taxon>
        <taxon>Burkholderiales</taxon>
        <taxon>Burkholderiaceae</taxon>
        <taxon>Paraburkholderia</taxon>
    </lineage>
</organism>
<accession>A0A7W8Q1W8</accession>
<feature type="signal peptide" evidence="1">
    <location>
        <begin position="1"/>
        <end position="27"/>
    </location>
</feature>
<dbReference type="Proteomes" id="UP000592780">
    <property type="component" value="Unassembled WGS sequence"/>
</dbReference>
<gene>
    <name evidence="2" type="ORF">HDG40_000305</name>
</gene>
<evidence type="ECO:0000313" key="2">
    <source>
        <dbReference type="EMBL" id="MBB5422164.1"/>
    </source>
</evidence>
<evidence type="ECO:0000313" key="3">
    <source>
        <dbReference type="Proteomes" id="UP000592780"/>
    </source>
</evidence>
<dbReference type="EMBL" id="JACHDD010000001">
    <property type="protein sequence ID" value="MBB5422164.1"/>
    <property type="molecule type" value="Genomic_DNA"/>
</dbReference>
<keyword evidence="1" id="KW-0732">Signal</keyword>
<name>A0A7W8Q1W8_PARAM</name>
<sequence>MSTMLDFSRRIAAVSIISMCLYGPASACSISKVAGVQLPLNTTELSNADRLTIADAVITARQWPEVQIQAVVIAGAYISEGNLEQLKKDRAENVKAYLKQLGIRSENIIIEPKTFTDQMVAKRSDGTLDIEQIVVELTPICAGGCERLCDDPRVIPRTGVIDP</sequence>
<comment type="caution">
    <text evidence="2">The sequence shown here is derived from an EMBL/GenBank/DDBJ whole genome shotgun (WGS) entry which is preliminary data.</text>
</comment>
<dbReference type="AlphaFoldDB" id="A0A7W8Q1W8"/>
<keyword evidence="3" id="KW-1185">Reference proteome</keyword>